<dbReference type="InterPro" id="IPR050471">
    <property type="entry name" value="AB_hydrolase"/>
</dbReference>
<comment type="caution">
    <text evidence="2">The sequence shown here is derived from an EMBL/GenBank/DDBJ whole genome shotgun (WGS) entry which is preliminary data.</text>
</comment>
<organism evidence="2 3">
    <name type="scientific">Actinomadura algeriensis</name>
    <dbReference type="NCBI Taxonomy" id="1679523"/>
    <lineage>
        <taxon>Bacteria</taxon>
        <taxon>Bacillati</taxon>
        <taxon>Actinomycetota</taxon>
        <taxon>Actinomycetes</taxon>
        <taxon>Streptosporangiales</taxon>
        <taxon>Thermomonosporaceae</taxon>
        <taxon>Actinomadura</taxon>
    </lineage>
</organism>
<dbReference type="EMBL" id="JADBDZ010000001">
    <property type="protein sequence ID" value="MBE1533541.1"/>
    <property type="molecule type" value="Genomic_DNA"/>
</dbReference>
<evidence type="ECO:0000313" key="3">
    <source>
        <dbReference type="Proteomes" id="UP000627838"/>
    </source>
</evidence>
<reference evidence="2 3" key="1">
    <citation type="submission" date="2020-10" db="EMBL/GenBank/DDBJ databases">
        <title>Sequencing the genomes of 1000 actinobacteria strains.</title>
        <authorList>
            <person name="Klenk H.-P."/>
        </authorList>
    </citation>
    <scope>NUCLEOTIDE SEQUENCE [LARGE SCALE GENOMIC DNA]</scope>
    <source>
        <strain evidence="2 3">DSM 46744</strain>
    </source>
</reference>
<dbReference type="PANTHER" id="PTHR43433">
    <property type="entry name" value="HYDROLASE, ALPHA/BETA FOLD FAMILY PROTEIN"/>
    <property type="match status" value="1"/>
</dbReference>
<feature type="domain" description="AB hydrolase-1" evidence="1">
    <location>
        <begin position="37"/>
        <end position="245"/>
    </location>
</feature>
<keyword evidence="3" id="KW-1185">Reference proteome</keyword>
<dbReference type="RefSeq" id="WP_192760076.1">
    <property type="nucleotide sequence ID" value="NZ_JADBDZ010000001.1"/>
</dbReference>
<dbReference type="Gene3D" id="3.40.50.1820">
    <property type="entry name" value="alpha/beta hydrolase"/>
    <property type="match status" value="1"/>
</dbReference>
<dbReference type="Pfam" id="PF12697">
    <property type="entry name" value="Abhydrolase_6"/>
    <property type="match status" value="1"/>
</dbReference>
<protein>
    <submittedName>
        <fullName evidence="2">Pimeloyl-ACP methyl ester carboxylesterase</fullName>
    </submittedName>
</protein>
<dbReference type="InterPro" id="IPR029058">
    <property type="entry name" value="AB_hydrolase_fold"/>
</dbReference>
<name>A0ABR9JSJ7_9ACTN</name>
<evidence type="ECO:0000313" key="2">
    <source>
        <dbReference type="EMBL" id="MBE1533541.1"/>
    </source>
</evidence>
<dbReference type="PANTHER" id="PTHR43433:SF5">
    <property type="entry name" value="AB HYDROLASE-1 DOMAIN-CONTAINING PROTEIN"/>
    <property type="match status" value="1"/>
</dbReference>
<proteinExistence type="predicted"/>
<accession>A0ABR9JSJ7</accession>
<sequence>MTDHVTSADGTRIAHDRLGDGPPLIVVGGMFCDRGTTGALATALAGRFTVINYDRRGRGESGDTLPYAPEREVEDIAALMAAVGGRASLHGVSSGAALALLAASAGLPVDRLVLHEPPYGADDDESRARARALADGVRTAIANDRRADAIKLFMTATGMPEQMAAGISADPGMQAIAPTMPYDYAVMGEGGVIPRDAARSVTVPTLVLAGGASAPFFRDTAARLGEIMPDARVQILDGVGHDAPADALTEPITAFLTS</sequence>
<evidence type="ECO:0000259" key="1">
    <source>
        <dbReference type="Pfam" id="PF12697"/>
    </source>
</evidence>
<dbReference type="SUPFAM" id="SSF53474">
    <property type="entry name" value="alpha/beta-Hydrolases"/>
    <property type="match status" value="1"/>
</dbReference>
<dbReference type="InterPro" id="IPR000073">
    <property type="entry name" value="AB_hydrolase_1"/>
</dbReference>
<gene>
    <name evidence="2" type="ORF">H4W34_003374</name>
</gene>
<dbReference type="Proteomes" id="UP000627838">
    <property type="component" value="Unassembled WGS sequence"/>
</dbReference>